<organism evidence="1 2">
    <name type="scientific">Anaerotruncus colihominis DSM 17241</name>
    <dbReference type="NCBI Taxonomy" id="445972"/>
    <lineage>
        <taxon>Bacteria</taxon>
        <taxon>Bacillati</taxon>
        <taxon>Bacillota</taxon>
        <taxon>Clostridia</taxon>
        <taxon>Eubacteriales</taxon>
        <taxon>Oscillospiraceae</taxon>
        <taxon>Anaerotruncus</taxon>
    </lineage>
</organism>
<proteinExistence type="predicted"/>
<dbReference type="PROSITE" id="PS51257">
    <property type="entry name" value="PROKAR_LIPOPROTEIN"/>
    <property type="match status" value="1"/>
</dbReference>
<accession>B0P704</accession>
<keyword evidence="2" id="KW-1185">Reference proteome</keyword>
<sequence length="65" mass="7079">MAKHTLFPCFSALVLCSCPHYRLSGAQTPLNSPHQAGGDNFPTPSQNPLWGIYSPLYDEGGSRPF</sequence>
<dbReference type="HOGENOM" id="CLU_2840081_0_0_9"/>
<dbReference type="Proteomes" id="UP000003803">
    <property type="component" value="Unassembled WGS sequence"/>
</dbReference>
<evidence type="ECO:0000313" key="2">
    <source>
        <dbReference type="Proteomes" id="UP000003803"/>
    </source>
</evidence>
<reference evidence="1" key="1">
    <citation type="submission" date="2007-11" db="EMBL/GenBank/DDBJ databases">
        <authorList>
            <person name="Fulton L."/>
            <person name="Clifton S."/>
            <person name="Fulton B."/>
            <person name="Xu J."/>
            <person name="Minx P."/>
            <person name="Pepin K.H."/>
            <person name="Johnson M."/>
            <person name="Thiruvilangam P."/>
            <person name="Bhonagiri V."/>
            <person name="Nash W.E."/>
            <person name="Mardis E.R."/>
            <person name="Wilson R.K."/>
        </authorList>
    </citation>
    <scope>NUCLEOTIDE SEQUENCE [LARGE SCALE GENOMIC DNA]</scope>
    <source>
        <strain evidence="1">DSM 17241</strain>
    </source>
</reference>
<protein>
    <submittedName>
        <fullName evidence="1">Uncharacterized protein</fullName>
    </submittedName>
</protein>
<dbReference type="EMBL" id="ABGD02000005">
    <property type="protein sequence ID" value="EDS12978.1"/>
    <property type="molecule type" value="Genomic_DNA"/>
</dbReference>
<evidence type="ECO:0000313" key="1">
    <source>
        <dbReference type="EMBL" id="EDS12978.1"/>
    </source>
</evidence>
<dbReference type="AlphaFoldDB" id="B0P704"/>
<gene>
    <name evidence="1" type="ORF">ANACOL_00531</name>
</gene>
<name>B0P704_9FIRM</name>
<comment type="caution">
    <text evidence="1">The sequence shown here is derived from an EMBL/GenBank/DDBJ whole genome shotgun (WGS) entry which is preliminary data.</text>
</comment>
<reference evidence="1" key="2">
    <citation type="submission" date="2013-09" db="EMBL/GenBank/DDBJ databases">
        <title>Draft genome sequence of Anaerotruncus colihominis(DSM 17241).</title>
        <authorList>
            <person name="Sudarsanam P."/>
            <person name="Ley R."/>
            <person name="Guruge J."/>
            <person name="Turnbaugh P.J."/>
            <person name="Mahowald M."/>
            <person name="Liep D."/>
            <person name="Gordon J."/>
        </authorList>
    </citation>
    <scope>NUCLEOTIDE SEQUENCE</scope>
    <source>
        <strain evidence="1">DSM 17241</strain>
    </source>
</reference>